<dbReference type="Pfam" id="PF00149">
    <property type="entry name" value="Metallophos"/>
    <property type="match status" value="1"/>
</dbReference>
<proteinExistence type="predicted"/>
<dbReference type="CDD" id="cd07379">
    <property type="entry name" value="MPP_239FB"/>
    <property type="match status" value="1"/>
</dbReference>
<dbReference type="Proteomes" id="UP000672009">
    <property type="component" value="Chromosome"/>
</dbReference>
<accession>A0A975IGY9</accession>
<dbReference type="InterPro" id="IPR004843">
    <property type="entry name" value="Calcineurin-like_PHP"/>
</dbReference>
<dbReference type="AlphaFoldDB" id="A0A975IGY9"/>
<dbReference type="SUPFAM" id="SSF56300">
    <property type="entry name" value="Metallo-dependent phosphatases"/>
    <property type="match status" value="1"/>
</dbReference>
<organism evidence="2 3">
    <name type="scientific">Thiothrix unzii</name>
    <dbReference type="NCBI Taxonomy" id="111769"/>
    <lineage>
        <taxon>Bacteria</taxon>
        <taxon>Pseudomonadati</taxon>
        <taxon>Pseudomonadota</taxon>
        <taxon>Gammaproteobacteria</taxon>
        <taxon>Thiotrichales</taxon>
        <taxon>Thiotrichaceae</taxon>
        <taxon>Thiothrix</taxon>
    </lineage>
</organism>
<sequence length="210" mass="23771">MNLTFISDTHSLHDRLPAIDAGDVLIHCGDFTGRGTLDDTLNFAEFMAAQPFTHKIVIAGNHDWCFEDKRRKIAEYILKEYGLIYLNDSGIEIDGVKFWGSPIQPEFCDWAFNRERGADIRQHWDKIPADTDVLITHGPASGILDLCTHGERVGCEDLLHAIQRIKPRIHASGHIHEGYGKKKVGKTLFINACLLDERYQVRNPPIVVKL</sequence>
<dbReference type="RefSeq" id="WP_210218615.1">
    <property type="nucleotide sequence ID" value="NZ_CP072793.1"/>
</dbReference>
<reference evidence="2" key="1">
    <citation type="submission" date="2021-04" db="EMBL/GenBank/DDBJ databases">
        <title>Genomics, taxonomy and metabolism of representatives of sulfur bacteria of the genus Thiothrix: Thiothrix fructosivorans QT, Thiothrix unzii A1T and three new species, Thiothrix subterranea sp. nov., Thiothrix litoralis sp. nov. and 'Candidatus Thiothrix anitrata' sp. nov.</title>
        <authorList>
            <person name="Ravin N.V."/>
            <person name="Smolyakov D."/>
            <person name="Rudenko T.S."/>
            <person name="Mardanov A.V."/>
            <person name="Beletsky A.V."/>
            <person name="Markov N.D."/>
            <person name="Fomenkov A.I."/>
            <person name="Roberts R.J."/>
            <person name="Karnachuk O.V."/>
            <person name="Novikov A."/>
            <person name="Grabovich M.Y."/>
        </authorList>
    </citation>
    <scope>NUCLEOTIDE SEQUENCE</scope>
    <source>
        <strain evidence="2">A1</strain>
    </source>
</reference>
<name>A0A975IGY9_9GAMM</name>
<keyword evidence="3" id="KW-1185">Reference proteome</keyword>
<dbReference type="InterPro" id="IPR051693">
    <property type="entry name" value="UPF0046_metallophosphoest"/>
</dbReference>
<dbReference type="Gene3D" id="3.60.21.10">
    <property type="match status" value="1"/>
</dbReference>
<feature type="domain" description="Calcineurin-like phosphoesterase" evidence="1">
    <location>
        <begin position="1"/>
        <end position="177"/>
    </location>
</feature>
<dbReference type="EMBL" id="CP072793">
    <property type="protein sequence ID" value="QTR53088.1"/>
    <property type="molecule type" value="Genomic_DNA"/>
</dbReference>
<dbReference type="GO" id="GO:0016787">
    <property type="term" value="F:hydrolase activity"/>
    <property type="evidence" value="ECO:0007669"/>
    <property type="project" value="InterPro"/>
</dbReference>
<dbReference type="PANTHER" id="PTHR12905:SF0">
    <property type="entry name" value="CALCINEURIN-LIKE PHOSPHOESTERASE DOMAIN-CONTAINING PROTEIN"/>
    <property type="match status" value="1"/>
</dbReference>
<evidence type="ECO:0000313" key="3">
    <source>
        <dbReference type="Proteomes" id="UP000672009"/>
    </source>
</evidence>
<dbReference type="InterPro" id="IPR029052">
    <property type="entry name" value="Metallo-depent_PP-like"/>
</dbReference>
<gene>
    <name evidence="2" type="ORF">J9260_15480</name>
</gene>
<dbReference type="PANTHER" id="PTHR12905">
    <property type="entry name" value="METALLOPHOSPHOESTERASE"/>
    <property type="match status" value="1"/>
</dbReference>
<protein>
    <submittedName>
        <fullName evidence="2">Metallophosphatase domain-containing protein</fullName>
    </submittedName>
</protein>
<evidence type="ECO:0000259" key="1">
    <source>
        <dbReference type="Pfam" id="PF00149"/>
    </source>
</evidence>
<evidence type="ECO:0000313" key="2">
    <source>
        <dbReference type="EMBL" id="QTR53088.1"/>
    </source>
</evidence>
<dbReference type="KEGG" id="tun:J9260_15480"/>